<dbReference type="EMBL" id="FXAF01000001">
    <property type="protein sequence ID" value="SME99318.1"/>
    <property type="molecule type" value="Genomic_DNA"/>
</dbReference>
<dbReference type="FunFam" id="3.40.50.720:FF:000203">
    <property type="entry name" value="D-3-phosphoglycerate dehydrogenase (SerA)"/>
    <property type="match status" value="1"/>
</dbReference>
<dbReference type="PROSITE" id="PS00671">
    <property type="entry name" value="D_2_HYDROXYACID_DH_3"/>
    <property type="match status" value="1"/>
</dbReference>
<dbReference type="GO" id="GO:0003714">
    <property type="term" value="F:transcription corepressor activity"/>
    <property type="evidence" value="ECO:0007669"/>
    <property type="project" value="InterPro"/>
</dbReference>
<evidence type="ECO:0000256" key="1">
    <source>
        <dbReference type="ARBA" id="ARBA00005854"/>
    </source>
</evidence>
<dbReference type="Pfam" id="PF02826">
    <property type="entry name" value="2-Hacid_dh_C"/>
    <property type="match status" value="1"/>
</dbReference>
<organism evidence="6 7">
    <name type="scientific">Xaviernesmea oryzae</name>
    <dbReference type="NCBI Taxonomy" id="464029"/>
    <lineage>
        <taxon>Bacteria</taxon>
        <taxon>Pseudomonadati</taxon>
        <taxon>Pseudomonadota</taxon>
        <taxon>Alphaproteobacteria</taxon>
        <taxon>Hyphomicrobiales</taxon>
        <taxon>Rhizobiaceae</taxon>
        <taxon>Rhizobium/Agrobacterium group</taxon>
        <taxon>Xaviernesmea</taxon>
    </lineage>
</organism>
<keyword evidence="7" id="KW-1185">Reference proteome</keyword>
<dbReference type="Gene3D" id="3.40.50.720">
    <property type="entry name" value="NAD(P)-binding Rossmann-like Domain"/>
    <property type="match status" value="2"/>
</dbReference>
<dbReference type="Proteomes" id="UP000192903">
    <property type="component" value="Unassembled WGS sequence"/>
</dbReference>
<dbReference type="STRING" id="464029.SAMN02982989_0549"/>
<dbReference type="InterPro" id="IPR029753">
    <property type="entry name" value="D-isomer_DH_CS"/>
</dbReference>
<keyword evidence="3" id="KW-0520">NAD</keyword>
<gene>
    <name evidence="6" type="ORF">SAMN02982989_0549</name>
</gene>
<protein>
    <submittedName>
        <fullName evidence="6">D-3-phosphoglycerate dehydrogenase</fullName>
    </submittedName>
</protein>
<keyword evidence="2 4" id="KW-0560">Oxidoreductase</keyword>
<dbReference type="CDD" id="cd05299">
    <property type="entry name" value="CtBP_dh"/>
    <property type="match status" value="1"/>
</dbReference>
<evidence type="ECO:0000313" key="7">
    <source>
        <dbReference type="Proteomes" id="UP000192903"/>
    </source>
</evidence>
<dbReference type="Pfam" id="PF00389">
    <property type="entry name" value="2-Hacid_dh"/>
    <property type="match status" value="1"/>
</dbReference>
<dbReference type="PANTHER" id="PTHR42789:SF1">
    <property type="entry name" value="D-ISOMER SPECIFIC 2-HYDROXYACID DEHYDROGENASE FAMILY PROTEIN (AFU_ORTHOLOGUE AFUA_6G10090)"/>
    <property type="match status" value="1"/>
</dbReference>
<dbReference type="InterPro" id="IPR036291">
    <property type="entry name" value="NAD(P)-bd_dom_sf"/>
</dbReference>
<feature type="domain" description="S-adenosyl-L-homocysteine hydrolase NAD binding" evidence="5">
    <location>
        <begin position="136"/>
        <end position="277"/>
    </location>
</feature>
<dbReference type="InterPro" id="IPR006139">
    <property type="entry name" value="D-isomer_2_OHA_DH_cat_dom"/>
</dbReference>
<evidence type="ECO:0000259" key="5">
    <source>
        <dbReference type="SMART" id="SM00997"/>
    </source>
</evidence>
<dbReference type="InterPro" id="IPR015878">
    <property type="entry name" value="Ado_hCys_hydrolase_NAD-bd"/>
</dbReference>
<accession>A0A1X7CM51</accession>
<evidence type="ECO:0000256" key="4">
    <source>
        <dbReference type="RuleBase" id="RU003719"/>
    </source>
</evidence>
<proteinExistence type="inferred from homology"/>
<name>A0A1X7CM51_9HYPH</name>
<sequence>MKIIKTDGMLTVEPEQFAYLEGLGAEFVEKTLLTEDALIAEAKDADALMVLREPITARVLSELRNLKVIGRFGVGLDSIDVEACTRAGVQVTYVPDSNIDEVSTHALALILSLARKLKTYDSAVRKGRWFAMDDGAGITRPSKQVLGLIGFGQIGRLTAAKAKAFGYEIIAYDPYMPAEKISAAGANPVSLEELLGKADFVSLHIPATPETRNIISADALEKMKKGAFVINVSRGGLVDEAALAEAIRSGHIAGAGIDTFEKEPPSPDNPLLALDQVIVSPHAAHYSTQSYAEVRSKVFADVAAVLRGEKPKYPVNFKG</sequence>
<dbReference type="SUPFAM" id="SSF51735">
    <property type="entry name" value="NAD(P)-binding Rossmann-fold domains"/>
    <property type="match status" value="1"/>
</dbReference>
<evidence type="ECO:0000313" key="6">
    <source>
        <dbReference type="EMBL" id="SME99318.1"/>
    </source>
</evidence>
<dbReference type="SUPFAM" id="SSF52283">
    <property type="entry name" value="Formate/glycerate dehydrogenase catalytic domain-like"/>
    <property type="match status" value="1"/>
</dbReference>
<dbReference type="RefSeq" id="WP_085419837.1">
    <property type="nucleotide sequence ID" value="NZ_FXAF01000001.1"/>
</dbReference>
<dbReference type="InterPro" id="IPR006140">
    <property type="entry name" value="D-isomer_DH_NAD-bd"/>
</dbReference>
<dbReference type="OrthoDB" id="9793626at2"/>
<dbReference type="InterPro" id="IPR043322">
    <property type="entry name" value="CtBP"/>
</dbReference>
<dbReference type="PROSITE" id="PS00670">
    <property type="entry name" value="D_2_HYDROXYACID_DH_2"/>
    <property type="match status" value="1"/>
</dbReference>
<evidence type="ECO:0000256" key="3">
    <source>
        <dbReference type="ARBA" id="ARBA00023027"/>
    </source>
</evidence>
<dbReference type="PANTHER" id="PTHR42789">
    <property type="entry name" value="D-ISOMER SPECIFIC 2-HYDROXYACID DEHYDROGENASE FAMILY PROTEIN (AFU_ORTHOLOGUE AFUA_6G10090)"/>
    <property type="match status" value="1"/>
</dbReference>
<dbReference type="SMART" id="SM00997">
    <property type="entry name" value="AdoHcyase_NAD"/>
    <property type="match status" value="1"/>
</dbReference>
<dbReference type="AlphaFoldDB" id="A0A1X7CM51"/>
<comment type="similarity">
    <text evidence="1 4">Belongs to the D-isomer specific 2-hydroxyacid dehydrogenase family.</text>
</comment>
<dbReference type="InterPro" id="IPR050857">
    <property type="entry name" value="D-2-hydroxyacid_DH"/>
</dbReference>
<evidence type="ECO:0000256" key="2">
    <source>
        <dbReference type="ARBA" id="ARBA00023002"/>
    </source>
</evidence>
<dbReference type="GO" id="GO:0016616">
    <property type="term" value="F:oxidoreductase activity, acting on the CH-OH group of donors, NAD or NADP as acceptor"/>
    <property type="evidence" value="ECO:0007669"/>
    <property type="project" value="InterPro"/>
</dbReference>
<dbReference type="GO" id="GO:0051287">
    <property type="term" value="F:NAD binding"/>
    <property type="evidence" value="ECO:0007669"/>
    <property type="project" value="InterPro"/>
</dbReference>
<reference evidence="7" key="1">
    <citation type="submission" date="2017-04" db="EMBL/GenBank/DDBJ databases">
        <authorList>
            <person name="Varghese N."/>
            <person name="Submissions S."/>
        </authorList>
    </citation>
    <scope>NUCLEOTIDE SEQUENCE [LARGE SCALE GENOMIC DNA]</scope>
    <source>
        <strain evidence="7">B4P</strain>
    </source>
</reference>